<evidence type="ECO:0000313" key="2">
    <source>
        <dbReference type="Proteomes" id="UP000294933"/>
    </source>
</evidence>
<evidence type="ECO:0000313" key="1">
    <source>
        <dbReference type="EMBL" id="TDL16624.1"/>
    </source>
</evidence>
<reference evidence="1 2" key="1">
    <citation type="submission" date="2018-06" db="EMBL/GenBank/DDBJ databases">
        <title>A transcriptomic atlas of mushroom development highlights an independent origin of complex multicellularity.</title>
        <authorList>
            <consortium name="DOE Joint Genome Institute"/>
            <person name="Krizsan K."/>
            <person name="Almasi E."/>
            <person name="Merenyi Z."/>
            <person name="Sahu N."/>
            <person name="Viragh M."/>
            <person name="Koszo T."/>
            <person name="Mondo S."/>
            <person name="Kiss B."/>
            <person name="Balint B."/>
            <person name="Kues U."/>
            <person name="Barry K."/>
            <person name="Hegedus J.C."/>
            <person name="Henrissat B."/>
            <person name="Johnson J."/>
            <person name="Lipzen A."/>
            <person name="Ohm R."/>
            <person name="Nagy I."/>
            <person name="Pangilinan J."/>
            <person name="Yan J."/>
            <person name="Xiong Y."/>
            <person name="Grigoriev I.V."/>
            <person name="Hibbett D.S."/>
            <person name="Nagy L.G."/>
        </authorList>
    </citation>
    <scope>NUCLEOTIDE SEQUENCE [LARGE SCALE GENOMIC DNA]</scope>
    <source>
        <strain evidence="1 2">SZMC22713</strain>
    </source>
</reference>
<dbReference type="EMBL" id="ML170239">
    <property type="protein sequence ID" value="TDL16624.1"/>
    <property type="molecule type" value="Genomic_DNA"/>
</dbReference>
<gene>
    <name evidence="1" type="ORF">BD410DRAFT_616884</name>
</gene>
<dbReference type="AlphaFoldDB" id="A0A4Y7PMI8"/>
<accession>A0A4Y7PMI8</accession>
<keyword evidence="2" id="KW-1185">Reference proteome</keyword>
<proteinExistence type="predicted"/>
<dbReference type="VEuPathDB" id="FungiDB:BD410DRAFT_616884"/>
<sequence length="181" mass="21482">MKISPSPLRQEISFVRLIEPVQNYRKIRERTRYMYDTVPRCIELITMKRNNLLAYSTPYAILIHHLYGVHPGRVILRFLEHPSLKRIILPKVIDHKSVFEEWRDDVVEYLLLIVPDEVHELLDHVFILIATSSELSDLLFVTFWVSERCLFRYTARPAVECPFALYPLLKVVRIIARVLRV</sequence>
<dbReference type="Proteomes" id="UP000294933">
    <property type="component" value="Unassembled WGS sequence"/>
</dbReference>
<protein>
    <submittedName>
        <fullName evidence="1">Uncharacterized protein</fullName>
    </submittedName>
</protein>
<organism evidence="1 2">
    <name type="scientific">Rickenella mellea</name>
    <dbReference type="NCBI Taxonomy" id="50990"/>
    <lineage>
        <taxon>Eukaryota</taxon>
        <taxon>Fungi</taxon>
        <taxon>Dikarya</taxon>
        <taxon>Basidiomycota</taxon>
        <taxon>Agaricomycotina</taxon>
        <taxon>Agaricomycetes</taxon>
        <taxon>Hymenochaetales</taxon>
        <taxon>Rickenellaceae</taxon>
        <taxon>Rickenella</taxon>
    </lineage>
</organism>
<name>A0A4Y7PMI8_9AGAM</name>